<evidence type="ECO:0000256" key="6">
    <source>
        <dbReference type="ARBA" id="ARBA00022989"/>
    </source>
</evidence>
<feature type="transmembrane region" description="Helical" evidence="12">
    <location>
        <begin position="504"/>
        <end position="524"/>
    </location>
</feature>
<keyword evidence="7" id="KW-0915">Sodium</keyword>
<evidence type="ECO:0000313" key="13">
    <source>
        <dbReference type="EnsemblMetazoa" id="MDOA000715-PE"/>
    </source>
</evidence>
<sequence length="709" mass="76709">MSSEPAGGQIITTTPSATIMASSQLAGSSTPSTTTTTTSTTVAAEIVGSTVAGIKETMKTLITTPTARTTTTTSMATPSTTTISSVSSTAAISSSLANDPTKQSVADLSSSLQHFGIVDYCVFVLMLIICAAIGFYFGFIEKKQKKKGQKGSATEQRRGSEALDYLVGGRKMKVFPVSLSLVASFVSGISLLGTSTEIYVYGTQYAFILITLALSGVISWYVFLPVFCNLQLTSTYEYLEMRFDRRLRFFGSVMFLLISLLWMPISIYVPALTFNQVTGIDLFTIIPVVCVICTFYTCIGGIKGVIWTDVLQSFIMIGSMGFVIIKGTVDLGGMGVVYDRNLESGRIQAPEFTFDPTVRMGFFAVFVGGTMLKIQHTCIIQPAVQRFLSLPGMKEVKKCLIIFIIGLVFILGMCIYMGLLAYAHYYDCDPITTKLAQAKDQIVPLYVMQIAGSYPGLAGLFVAGVFSAALSSLSTALNSLSGVLLKDFIEPYRKTPLTERQTAFGLRAIVVVFGMSSMAMVKVVQKLGMVMQLSTTVGSMTAGPLFGMFTVGMTMPFVKTESVLAGCISASVLMGYIAVRSQIDAALGLLRFPTKPVSIDGCPYSFDMSHVVNSTLTGIPPPETAPHAFHHLSFLWYTGLGAATTVVVSLLATFYFGRQDSSEVNPNLIIPKLRRFLKPYKYSSVPVDLDKNAKEMESLNHKENDTTQE</sequence>
<gene>
    <name evidence="13" type="primary">101895390</name>
</gene>
<evidence type="ECO:0000256" key="7">
    <source>
        <dbReference type="ARBA" id="ARBA00023053"/>
    </source>
</evidence>
<feature type="transmembrane region" description="Helical" evidence="12">
    <location>
        <begin position="314"/>
        <end position="338"/>
    </location>
</feature>
<dbReference type="InterPro" id="IPR038377">
    <property type="entry name" value="Na/Glc_symporter_sf"/>
</dbReference>
<evidence type="ECO:0000256" key="8">
    <source>
        <dbReference type="ARBA" id="ARBA00023065"/>
    </source>
</evidence>
<feature type="transmembrane region" description="Helical" evidence="12">
    <location>
        <begin position="634"/>
        <end position="656"/>
    </location>
</feature>
<organism evidence="13">
    <name type="scientific">Musca domestica</name>
    <name type="common">House fly</name>
    <dbReference type="NCBI Taxonomy" id="7370"/>
    <lineage>
        <taxon>Eukaryota</taxon>
        <taxon>Metazoa</taxon>
        <taxon>Ecdysozoa</taxon>
        <taxon>Arthropoda</taxon>
        <taxon>Hexapoda</taxon>
        <taxon>Insecta</taxon>
        <taxon>Pterygota</taxon>
        <taxon>Neoptera</taxon>
        <taxon>Endopterygota</taxon>
        <taxon>Diptera</taxon>
        <taxon>Brachycera</taxon>
        <taxon>Muscomorpha</taxon>
        <taxon>Muscoidea</taxon>
        <taxon>Muscidae</taxon>
        <taxon>Musca</taxon>
    </lineage>
</organism>
<dbReference type="PANTHER" id="PTHR42985">
    <property type="entry name" value="SODIUM-COUPLED MONOCARBOXYLATE TRANSPORTER"/>
    <property type="match status" value="1"/>
</dbReference>
<dbReference type="EnsemblMetazoa" id="MDOA000715-RE">
    <property type="protein sequence ID" value="MDOA000715-PE"/>
    <property type="gene ID" value="MDOA000715"/>
</dbReference>
<name>A0A1I8M300_MUSDO</name>
<dbReference type="Gene3D" id="1.20.1730.10">
    <property type="entry name" value="Sodium/glucose cotransporter"/>
    <property type="match status" value="1"/>
</dbReference>
<feature type="transmembrane region" description="Helical" evidence="12">
    <location>
        <begin position="117"/>
        <end position="140"/>
    </location>
</feature>
<keyword evidence="3" id="KW-0813">Transport</keyword>
<dbReference type="AlphaFoldDB" id="A0A1I8M300"/>
<dbReference type="VEuPathDB" id="VectorBase:MDOMA2_001617"/>
<dbReference type="Pfam" id="PF00474">
    <property type="entry name" value="SSF"/>
    <property type="match status" value="1"/>
</dbReference>
<dbReference type="InterPro" id="IPR001734">
    <property type="entry name" value="Na/solute_symporter"/>
</dbReference>
<comment type="subcellular location">
    <subcellularLocation>
        <location evidence="1">Cell membrane</location>
        <topology evidence="1">Multi-pass membrane protein</topology>
    </subcellularLocation>
</comment>
<evidence type="ECO:0000256" key="2">
    <source>
        <dbReference type="ARBA" id="ARBA00006434"/>
    </source>
</evidence>
<feature type="transmembrane region" description="Helical" evidence="12">
    <location>
        <begin position="205"/>
        <end position="228"/>
    </location>
</feature>
<dbReference type="OrthoDB" id="6132759at2759"/>
<evidence type="ECO:0000256" key="9">
    <source>
        <dbReference type="ARBA" id="ARBA00023136"/>
    </source>
</evidence>
<evidence type="ECO:0008006" key="14">
    <source>
        <dbReference type="Google" id="ProtNLM"/>
    </source>
</evidence>
<keyword evidence="10" id="KW-0739">Sodium transport</keyword>
<feature type="transmembrane region" description="Helical" evidence="12">
    <location>
        <begin position="249"/>
        <end position="270"/>
    </location>
</feature>
<dbReference type="InterPro" id="IPR051163">
    <property type="entry name" value="Sodium:Solute_Symporter_SSF"/>
</dbReference>
<feature type="transmembrane region" description="Helical" evidence="12">
    <location>
        <begin position="563"/>
        <end position="583"/>
    </location>
</feature>
<keyword evidence="4" id="KW-1003">Cell membrane</keyword>
<keyword evidence="5 12" id="KW-0812">Transmembrane</keyword>
<evidence type="ECO:0000256" key="12">
    <source>
        <dbReference type="SAM" id="Phobius"/>
    </source>
</evidence>
<proteinExistence type="inferred from homology"/>
<feature type="transmembrane region" description="Helical" evidence="12">
    <location>
        <begin position="400"/>
        <end position="425"/>
    </location>
</feature>
<comment type="similarity">
    <text evidence="2 11">Belongs to the sodium:solute symporter (SSF) (TC 2.A.21) family.</text>
</comment>
<feature type="transmembrane region" description="Helical" evidence="12">
    <location>
        <begin position="358"/>
        <end position="379"/>
    </location>
</feature>
<dbReference type="PROSITE" id="PS50283">
    <property type="entry name" value="NA_SOLUT_SYMP_3"/>
    <property type="match status" value="1"/>
</dbReference>
<dbReference type="VEuPathDB" id="VectorBase:MDOA000715"/>
<dbReference type="NCBIfam" id="TIGR00813">
    <property type="entry name" value="sss"/>
    <property type="match status" value="1"/>
</dbReference>
<dbReference type="GO" id="GO:0005886">
    <property type="term" value="C:plasma membrane"/>
    <property type="evidence" value="ECO:0007669"/>
    <property type="project" value="UniProtKB-SubCell"/>
</dbReference>
<dbReference type="CDD" id="cd11492">
    <property type="entry name" value="SLC5sbd_NIS-SMVT"/>
    <property type="match status" value="1"/>
</dbReference>
<evidence type="ECO:0000256" key="11">
    <source>
        <dbReference type="RuleBase" id="RU362091"/>
    </source>
</evidence>
<feature type="transmembrane region" description="Helical" evidence="12">
    <location>
        <begin position="530"/>
        <end position="551"/>
    </location>
</feature>
<evidence type="ECO:0000256" key="10">
    <source>
        <dbReference type="ARBA" id="ARBA00023201"/>
    </source>
</evidence>
<keyword evidence="9 12" id="KW-0472">Membrane</keyword>
<dbReference type="PANTHER" id="PTHR42985:SF5">
    <property type="entry name" value="FI02094P-RELATED"/>
    <property type="match status" value="1"/>
</dbReference>
<keyword evidence="8" id="KW-0406">Ion transport</keyword>
<evidence type="ECO:0000256" key="1">
    <source>
        <dbReference type="ARBA" id="ARBA00004651"/>
    </source>
</evidence>
<protein>
    <recommendedName>
        <fullName evidence="14">Sodium:solute symporter family protein</fullName>
    </recommendedName>
</protein>
<evidence type="ECO:0000256" key="3">
    <source>
        <dbReference type="ARBA" id="ARBA00022448"/>
    </source>
</evidence>
<dbReference type="GO" id="GO:0006814">
    <property type="term" value="P:sodium ion transport"/>
    <property type="evidence" value="ECO:0007669"/>
    <property type="project" value="UniProtKB-KW"/>
</dbReference>
<feature type="transmembrane region" description="Helical" evidence="12">
    <location>
        <begin position="282"/>
        <end position="302"/>
    </location>
</feature>
<evidence type="ECO:0000256" key="5">
    <source>
        <dbReference type="ARBA" id="ARBA00022692"/>
    </source>
</evidence>
<evidence type="ECO:0000256" key="4">
    <source>
        <dbReference type="ARBA" id="ARBA00022475"/>
    </source>
</evidence>
<accession>A0A1I8M300</accession>
<feature type="transmembrane region" description="Helical" evidence="12">
    <location>
        <begin position="174"/>
        <end position="193"/>
    </location>
</feature>
<keyword evidence="6 12" id="KW-1133">Transmembrane helix</keyword>
<reference evidence="13" key="1">
    <citation type="submission" date="2020-05" db="UniProtKB">
        <authorList>
            <consortium name="EnsemblMetazoa"/>
        </authorList>
    </citation>
    <scope>IDENTIFICATION</scope>
    <source>
        <strain evidence="13">Aabys</strain>
    </source>
</reference>
<dbReference type="GO" id="GO:0015293">
    <property type="term" value="F:symporter activity"/>
    <property type="evidence" value="ECO:0007669"/>
    <property type="project" value="TreeGrafter"/>
</dbReference>